<accession>A0AAJ4XKI5</accession>
<dbReference type="AlphaFoldDB" id="A0AAJ4XKI5"/>
<dbReference type="Proteomes" id="UP001294444">
    <property type="component" value="Unassembled WGS sequence"/>
</dbReference>
<evidence type="ECO:0000256" key="1">
    <source>
        <dbReference type="SAM" id="MobiDB-lite"/>
    </source>
</evidence>
<feature type="region of interest" description="Disordered" evidence="1">
    <location>
        <begin position="95"/>
        <end position="126"/>
    </location>
</feature>
<gene>
    <name evidence="2" type="ORF">MEPE_02742</name>
</gene>
<comment type="caution">
    <text evidence="2">The sequence shown here is derived from an EMBL/GenBank/DDBJ whole genome shotgun (WGS) entry which is preliminary data.</text>
</comment>
<dbReference type="EMBL" id="OAPG01000005">
    <property type="protein sequence ID" value="SNX84034.1"/>
    <property type="molecule type" value="Genomic_DNA"/>
</dbReference>
<keyword evidence="3" id="KW-1185">Reference proteome</keyword>
<organism evidence="2 3">
    <name type="scientific">Melanopsichium pennsylvanicum</name>
    <dbReference type="NCBI Taxonomy" id="63383"/>
    <lineage>
        <taxon>Eukaryota</taxon>
        <taxon>Fungi</taxon>
        <taxon>Dikarya</taxon>
        <taxon>Basidiomycota</taxon>
        <taxon>Ustilaginomycotina</taxon>
        <taxon>Ustilaginomycetes</taxon>
        <taxon>Ustilaginales</taxon>
        <taxon>Ustilaginaceae</taxon>
        <taxon>Melanopsichium</taxon>
    </lineage>
</organism>
<proteinExistence type="predicted"/>
<protein>
    <submittedName>
        <fullName evidence="2">Uncharacterized protein</fullName>
    </submittedName>
</protein>
<feature type="compositionally biased region" description="Polar residues" evidence="1">
    <location>
        <begin position="111"/>
        <end position="124"/>
    </location>
</feature>
<reference evidence="2" key="1">
    <citation type="submission" date="2023-10" db="EMBL/GenBank/DDBJ databases">
        <authorList>
            <person name="Guldener U."/>
        </authorList>
    </citation>
    <scope>NUCLEOTIDE SEQUENCE</scope>
    <source>
        <strain evidence="2">Mp4</strain>
    </source>
</reference>
<evidence type="ECO:0000313" key="2">
    <source>
        <dbReference type="EMBL" id="SNX84034.1"/>
    </source>
</evidence>
<evidence type="ECO:0000313" key="3">
    <source>
        <dbReference type="Proteomes" id="UP001294444"/>
    </source>
</evidence>
<sequence length="158" mass="17632">MCFQPSIGLDAALRDTLPDMMQRTGERAALSNEDEVRLKGTARPKSRMLSMAVDIATSSTGAKMVAPTITELELYFPQFFFWSRERMQCRKSGVKSDQKGSYFDNHLLPTEQPTNSRLNESSSFESHDREDLAIEFRIISATSTMLSNNENAAAAGEP</sequence>
<name>A0AAJ4XKI5_9BASI</name>